<name>A0ABD1XZA5_9MARC</name>
<evidence type="ECO:0000313" key="2">
    <source>
        <dbReference type="EMBL" id="KAL2613968.1"/>
    </source>
</evidence>
<accession>A0ABD1XZA5</accession>
<dbReference type="Proteomes" id="UP001605036">
    <property type="component" value="Unassembled WGS sequence"/>
</dbReference>
<evidence type="ECO:0000256" key="1">
    <source>
        <dbReference type="SAM" id="MobiDB-lite"/>
    </source>
</evidence>
<dbReference type="EMBL" id="JBHFFA010000007">
    <property type="protein sequence ID" value="KAL2613968.1"/>
    <property type="molecule type" value="Genomic_DNA"/>
</dbReference>
<sequence length="77" mass="8651">MWSFTSRRDPQSANKMQFACSRSGNLSALRDDKGYDRPICHNTCRHATVKRIVRSKKHAVRPMERVASHNLAAPAAG</sequence>
<evidence type="ECO:0000313" key="3">
    <source>
        <dbReference type="Proteomes" id="UP001605036"/>
    </source>
</evidence>
<feature type="region of interest" description="Disordered" evidence="1">
    <location>
        <begin position="55"/>
        <end position="77"/>
    </location>
</feature>
<comment type="caution">
    <text evidence="2">The sequence shown here is derived from an EMBL/GenBank/DDBJ whole genome shotgun (WGS) entry which is preliminary data.</text>
</comment>
<protein>
    <submittedName>
        <fullName evidence="2">Uncharacterized protein</fullName>
    </submittedName>
</protein>
<proteinExistence type="predicted"/>
<reference evidence="2 3" key="1">
    <citation type="submission" date="2024-09" db="EMBL/GenBank/DDBJ databases">
        <title>Chromosome-scale assembly of Riccia fluitans.</title>
        <authorList>
            <person name="Paukszto L."/>
            <person name="Sawicki J."/>
            <person name="Karawczyk K."/>
            <person name="Piernik-Szablinska J."/>
            <person name="Szczecinska M."/>
            <person name="Mazdziarz M."/>
        </authorList>
    </citation>
    <scope>NUCLEOTIDE SEQUENCE [LARGE SCALE GENOMIC DNA]</scope>
    <source>
        <strain evidence="2">Rf_01</strain>
        <tissue evidence="2">Aerial parts of the thallus</tissue>
    </source>
</reference>
<dbReference type="AlphaFoldDB" id="A0ABD1XZA5"/>
<organism evidence="2 3">
    <name type="scientific">Riccia fluitans</name>
    <dbReference type="NCBI Taxonomy" id="41844"/>
    <lineage>
        <taxon>Eukaryota</taxon>
        <taxon>Viridiplantae</taxon>
        <taxon>Streptophyta</taxon>
        <taxon>Embryophyta</taxon>
        <taxon>Marchantiophyta</taxon>
        <taxon>Marchantiopsida</taxon>
        <taxon>Marchantiidae</taxon>
        <taxon>Marchantiales</taxon>
        <taxon>Ricciaceae</taxon>
        <taxon>Riccia</taxon>
    </lineage>
</organism>
<keyword evidence="3" id="KW-1185">Reference proteome</keyword>
<gene>
    <name evidence="2" type="ORF">R1flu_025660</name>
</gene>